<sequence length="272" mass="30532">MKYLITGIPRSGTTLCCHILNQQNNIVALHEPINPSQLNLNSSNVVKVVSQKYNDFQQALYQGTEFEHGDNAGLEIDNPVGLSVVKGKREVIAKRGKIKVPKYIGKDIQLFIKQNALFTAFLSELSEHFNVTCIVRNPVDVLLSWWTVNLPVSKGSLPAGENNDASLKQVLSSQKDELQRQLIIYQWFARQFVAANSTIIRYEDIIKTNGQALFNAANVVQTKPLSLEAKTRVYSDDIILKLKHQQNAIMQMDCFGLYSQDEIVQSIEAILA</sequence>
<evidence type="ECO:0000313" key="3">
    <source>
        <dbReference type="Proteomes" id="UP000009282"/>
    </source>
</evidence>
<proteinExistence type="predicted"/>
<dbReference type="EMBL" id="CP003060">
    <property type="protein sequence ID" value="AEP31195.1"/>
    <property type="molecule type" value="Genomic_DNA"/>
</dbReference>
<dbReference type="Gene3D" id="3.40.50.300">
    <property type="entry name" value="P-loop containing nucleotide triphosphate hydrolases"/>
    <property type="match status" value="1"/>
</dbReference>
<accession>G4QIP0</accession>
<dbReference type="KEGG" id="gni:GNIT_3100"/>
<reference evidence="2 3" key="1">
    <citation type="journal article" date="2011" name="J. Bacteriol.">
        <title>Complete genome sequence of seawater bacterium Glaciecola nitratireducens FR1064T.</title>
        <authorList>
            <person name="Bian F."/>
            <person name="Qin Q.L."/>
            <person name="Xie B.B."/>
            <person name="Shu Y.L."/>
            <person name="Zhang X.Y."/>
            <person name="Yu Y."/>
            <person name="Chen B."/>
            <person name="Chen X.L."/>
            <person name="Zhou B.C."/>
            <person name="Zhang Y.Z."/>
        </authorList>
    </citation>
    <scope>NUCLEOTIDE SEQUENCE [LARGE SCALE GENOMIC DNA]</scope>
    <source>
        <strain evidence="3">JCM 12485 / KCTC 12276 / FR1064</strain>
    </source>
</reference>
<evidence type="ECO:0000313" key="2">
    <source>
        <dbReference type="EMBL" id="AEP31195.1"/>
    </source>
</evidence>
<keyword evidence="3" id="KW-1185">Reference proteome</keyword>
<dbReference type="RefSeq" id="WP_014110066.1">
    <property type="nucleotide sequence ID" value="NC_016041.1"/>
</dbReference>
<dbReference type="Proteomes" id="UP000009282">
    <property type="component" value="Chromosome"/>
</dbReference>
<dbReference type="GO" id="GO:0008146">
    <property type="term" value="F:sulfotransferase activity"/>
    <property type="evidence" value="ECO:0007669"/>
    <property type="project" value="InterPro"/>
</dbReference>
<gene>
    <name evidence="2" type="ordered locus">GNIT_3100</name>
</gene>
<feature type="domain" description="Sulfotransferase" evidence="1">
    <location>
        <begin position="3"/>
        <end position="159"/>
    </location>
</feature>
<dbReference type="OrthoDB" id="7029230at2"/>
<dbReference type="InterPro" id="IPR027417">
    <property type="entry name" value="P-loop_NTPase"/>
</dbReference>
<protein>
    <recommendedName>
        <fullName evidence="1">Sulfotransferase domain-containing protein</fullName>
    </recommendedName>
</protein>
<organism evidence="2 3">
    <name type="scientific">Glaciecola nitratireducens (strain JCM 12485 / KCTC 12276 / FR1064)</name>
    <dbReference type="NCBI Taxonomy" id="1085623"/>
    <lineage>
        <taxon>Bacteria</taxon>
        <taxon>Pseudomonadati</taxon>
        <taxon>Pseudomonadota</taxon>
        <taxon>Gammaproteobacteria</taxon>
        <taxon>Alteromonadales</taxon>
        <taxon>Alteromonadaceae</taxon>
        <taxon>Brumicola</taxon>
    </lineage>
</organism>
<dbReference type="SUPFAM" id="SSF52540">
    <property type="entry name" value="P-loop containing nucleoside triphosphate hydrolases"/>
    <property type="match status" value="1"/>
</dbReference>
<dbReference type="AlphaFoldDB" id="G4QIP0"/>
<evidence type="ECO:0000259" key="1">
    <source>
        <dbReference type="Pfam" id="PF00685"/>
    </source>
</evidence>
<dbReference type="InterPro" id="IPR000863">
    <property type="entry name" value="Sulfotransferase_dom"/>
</dbReference>
<dbReference type="Pfam" id="PF00685">
    <property type="entry name" value="Sulfotransfer_1"/>
    <property type="match status" value="1"/>
</dbReference>
<dbReference type="eggNOG" id="ENOG5030IFS">
    <property type="taxonomic scope" value="Bacteria"/>
</dbReference>
<dbReference type="HOGENOM" id="CLU_993481_0_0_6"/>
<name>G4QIP0_GLANF</name>